<keyword evidence="2" id="KW-1185">Reference proteome</keyword>
<evidence type="ECO:0000313" key="2">
    <source>
        <dbReference type="Proteomes" id="UP000695264"/>
    </source>
</evidence>
<organism evidence="1 2">
    <name type="scientific">Streptomyces zingiberis</name>
    <dbReference type="NCBI Taxonomy" id="2053010"/>
    <lineage>
        <taxon>Bacteria</taxon>
        <taxon>Bacillati</taxon>
        <taxon>Actinomycetota</taxon>
        <taxon>Actinomycetes</taxon>
        <taxon>Kitasatosporales</taxon>
        <taxon>Streptomycetaceae</taxon>
        <taxon>Streptomyces</taxon>
    </lineage>
</organism>
<accession>A0ABX1BZT5</accession>
<dbReference type="EMBL" id="JAATEN010000011">
    <property type="protein sequence ID" value="NJQ02006.1"/>
    <property type="molecule type" value="Genomic_DNA"/>
</dbReference>
<comment type="caution">
    <text evidence="1">The sequence shown here is derived from an EMBL/GenBank/DDBJ whole genome shotgun (WGS) entry which is preliminary data.</text>
</comment>
<protein>
    <submittedName>
        <fullName evidence="1">Uncharacterized protein</fullName>
    </submittedName>
</protein>
<sequence>MGTVVSLDVGRCEVVHFLPRQEVSSVAGELSLRQDFPCTLPRDFPHGVPMERKGAEGRVFTGVMNVGG</sequence>
<evidence type="ECO:0000313" key="1">
    <source>
        <dbReference type="EMBL" id="NJQ02006.1"/>
    </source>
</evidence>
<proteinExistence type="predicted"/>
<gene>
    <name evidence="1" type="ORF">HCK00_16055</name>
</gene>
<reference evidence="1 2" key="1">
    <citation type="submission" date="2020-03" db="EMBL/GenBank/DDBJ databases">
        <title>WGS of actinomycetes isolated from Thailand.</title>
        <authorList>
            <person name="Thawai C."/>
        </authorList>
    </citation>
    <scope>NUCLEOTIDE SEQUENCE [LARGE SCALE GENOMIC DNA]</scope>
    <source>
        <strain evidence="1 2">PLAI 1-29</strain>
    </source>
</reference>
<dbReference type="Proteomes" id="UP000695264">
    <property type="component" value="Unassembled WGS sequence"/>
</dbReference>
<dbReference type="RefSeq" id="WP_168102637.1">
    <property type="nucleotide sequence ID" value="NZ_JAATEN010000011.1"/>
</dbReference>
<name>A0ABX1BZT5_9ACTN</name>